<dbReference type="EMBL" id="CAJNOQ010011339">
    <property type="protein sequence ID" value="CAF1274381.1"/>
    <property type="molecule type" value="Genomic_DNA"/>
</dbReference>
<name>A0A815BUL2_9BILA</name>
<evidence type="ECO:0000313" key="5">
    <source>
        <dbReference type="EMBL" id="CAF4147335.1"/>
    </source>
</evidence>
<evidence type="ECO:0000313" key="2">
    <source>
        <dbReference type="EMBL" id="CAF1274381.1"/>
    </source>
</evidence>
<dbReference type="EMBL" id="CAJOBA010043316">
    <property type="protein sequence ID" value="CAF4147335.1"/>
    <property type="molecule type" value="Genomic_DNA"/>
</dbReference>
<protein>
    <submittedName>
        <fullName evidence="2">Uncharacterized protein</fullName>
    </submittedName>
</protein>
<sequence length="136" mass="15305">MTVLRIQQTLNIETKKHSSFEFDHALEQQRIVSGYNQSHVAPPDRITSLLVSIQHLTRQHISSSHPIVNDKAGQHSSDPMLTKNLTTQHPQSSDNPVIATKINNNKTTSLDINKIVQNAFKLSEAQDKRLRMFGNG</sequence>
<dbReference type="AlphaFoldDB" id="A0A815BUL2"/>
<reference evidence="2" key="1">
    <citation type="submission" date="2021-02" db="EMBL/GenBank/DDBJ databases">
        <authorList>
            <person name="Nowell W R."/>
        </authorList>
    </citation>
    <scope>NUCLEOTIDE SEQUENCE</scope>
</reference>
<feature type="region of interest" description="Disordered" evidence="1">
    <location>
        <begin position="62"/>
        <end position="97"/>
    </location>
</feature>
<comment type="caution">
    <text evidence="2">The sequence shown here is derived from an EMBL/GenBank/DDBJ whole genome shotgun (WGS) entry which is preliminary data.</text>
</comment>
<keyword evidence="6" id="KW-1185">Reference proteome</keyword>
<evidence type="ECO:0000313" key="6">
    <source>
        <dbReference type="Proteomes" id="UP000663829"/>
    </source>
</evidence>
<accession>A0A815BUL2</accession>
<evidence type="ECO:0000313" key="3">
    <source>
        <dbReference type="EMBL" id="CAF1336076.1"/>
    </source>
</evidence>
<proteinExistence type="predicted"/>
<evidence type="ECO:0000313" key="4">
    <source>
        <dbReference type="EMBL" id="CAF4064815.1"/>
    </source>
</evidence>
<organism evidence="2 6">
    <name type="scientific">Didymodactylos carnosus</name>
    <dbReference type="NCBI Taxonomy" id="1234261"/>
    <lineage>
        <taxon>Eukaryota</taxon>
        <taxon>Metazoa</taxon>
        <taxon>Spiralia</taxon>
        <taxon>Gnathifera</taxon>
        <taxon>Rotifera</taxon>
        <taxon>Eurotatoria</taxon>
        <taxon>Bdelloidea</taxon>
        <taxon>Philodinida</taxon>
        <taxon>Philodinidae</taxon>
        <taxon>Didymodactylos</taxon>
    </lineage>
</organism>
<gene>
    <name evidence="2" type="ORF">GPM918_LOCUS27243</name>
    <name evidence="3" type="ORF">OVA965_LOCUS30115</name>
    <name evidence="4" type="ORF">SRO942_LOCUS27533</name>
    <name evidence="5" type="ORF">TMI583_LOCUS30910</name>
</gene>
<dbReference type="EMBL" id="CAJOBC010024850">
    <property type="protein sequence ID" value="CAF4064815.1"/>
    <property type="molecule type" value="Genomic_DNA"/>
</dbReference>
<dbReference type="Proteomes" id="UP000681722">
    <property type="component" value="Unassembled WGS sequence"/>
</dbReference>
<dbReference type="EMBL" id="CAJNOK010021695">
    <property type="protein sequence ID" value="CAF1336076.1"/>
    <property type="molecule type" value="Genomic_DNA"/>
</dbReference>
<evidence type="ECO:0000256" key="1">
    <source>
        <dbReference type="SAM" id="MobiDB-lite"/>
    </source>
</evidence>
<dbReference type="Proteomes" id="UP000663829">
    <property type="component" value="Unassembled WGS sequence"/>
</dbReference>
<dbReference type="Proteomes" id="UP000677228">
    <property type="component" value="Unassembled WGS sequence"/>
</dbReference>
<feature type="compositionally biased region" description="Polar residues" evidence="1">
    <location>
        <begin position="74"/>
        <end position="97"/>
    </location>
</feature>
<dbReference type="Proteomes" id="UP000682733">
    <property type="component" value="Unassembled WGS sequence"/>
</dbReference>